<proteinExistence type="predicted"/>
<dbReference type="WBParaSite" id="PSAMB.scaffold2082size25552.g16207.t1">
    <property type="protein sequence ID" value="PSAMB.scaffold2082size25552.g16207.t1"/>
    <property type="gene ID" value="PSAMB.scaffold2082size25552.g16207"/>
</dbReference>
<dbReference type="InterPro" id="IPR012340">
    <property type="entry name" value="NA-bd_OB-fold"/>
</dbReference>
<dbReference type="AlphaFoldDB" id="A0A914VIQ1"/>
<sequence>MYDANAQSSLDVPLRKVSCEELSAVEWEVASNGYFIRWNDVRVPVTIAWVQGTVKVVERRSDPVADRSTTHFDVYIADHSGTVNAVTDQKDLIELDQVVDGDYCAALLELSEPQNSRLNLHCVRLTPMPAAFHSLWIQELDAYRSQLCK</sequence>
<keyword evidence="1" id="KW-1185">Reference proteome</keyword>
<dbReference type="Proteomes" id="UP000887566">
    <property type="component" value="Unplaced"/>
</dbReference>
<protein>
    <submittedName>
        <fullName evidence="2">Uncharacterized protein</fullName>
    </submittedName>
</protein>
<accession>A0A914VIQ1</accession>
<evidence type="ECO:0000313" key="2">
    <source>
        <dbReference type="WBParaSite" id="PSAMB.scaffold2082size25552.g16207.t1"/>
    </source>
</evidence>
<dbReference type="Gene3D" id="2.40.50.140">
    <property type="entry name" value="Nucleic acid-binding proteins"/>
    <property type="match status" value="1"/>
</dbReference>
<organism evidence="1 2">
    <name type="scientific">Plectus sambesii</name>
    <dbReference type="NCBI Taxonomy" id="2011161"/>
    <lineage>
        <taxon>Eukaryota</taxon>
        <taxon>Metazoa</taxon>
        <taxon>Ecdysozoa</taxon>
        <taxon>Nematoda</taxon>
        <taxon>Chromadorea</taxon>
        <taxon>Plectida</taxon>
        <taxon>Plectina</taxon>
        <taxon>Plectoidea</taxon>
        <taxon>Plectidae</taxon>
        <taxon>Plectus</taxon>
    </lineage>
</organism>
<reference evidence="2" key="1">
    <citation type="submission" date="2022-11" db="UniProtKB">
        <authorList>
            <consortium name="WormBaseParasite"/>
        </authorList>
    </citation>
    <scope>IDENTIFICATION</scope>
</reference>
<name>A0A914VIQ1_9BILA</name>
<evidence type="ECO:0000313" key="1">
    <source>
        <dbReference type="Proteomes" id="UP000887566"/>
    </source>
</evidence>